<dbReference type="CDD" id="cd00559">
    <property type="entry name" value="Cyanase_C"/>
    <property type="match status" value="1"/>
</dbReference>
<reference evidence="5" key="1">
    <citation type="submission" date="2006-09" db="EMBL/GenBank/DDBJ databases">
        <title>Complete sequence of Rhodopseudomonas palustris BisA53.</title>
        <authorList>
            <consortium name="US DOE Joint Genome Institute"/>
            <person name="Copeland A."/>
            <person name="Lucas S."/>
            <person name="Lapidus A."/>
            <person name="Barry K."/>
            <person name="Detter J.C."/>
            <person name="Glavina del Rio T."/>
            <person name="Hammon N."/>
            <person name="Israni S."/>
            <person name="Dalin E."/>
            <person name="Tice H."/>
            <person name="Pitluck S."/>
            <person name="Chain P."/>
            <person name="Malfatti S."/>
            <person name="Shin M."/>
            <person name="Vergez L."/>
            <person name="Schmutz J."/>
            <person name="Larimer F."/>
            <person name="Land M."/>
            <person name="Hauser L."/>
            <person name="Pelletier D.A."/>
            <person name="Kyrpides N."/>
            <person name="Kim E."/>
            <person name="Harwood C.S."/>
            <person name="Oda Y."/>
            <person name="Richardson P."/>
        </authorList>
    </citation>
    <scope>NUCLEOTIDE SEQUENCE [LARGE SCALE GENOMIC DNA]</scope>
    <source>
        <strain evidence="5">BisA53</strain>
    </source>
</reference>
<dbReference type="AlphaFoldDB" id="Q07HM9"/>
<feature type="domain" description="Cyanate lyase C-terminal" evidence="4">
    <location>
        <begin position="76"/>
        <end position="148"/>
    </location>
</feature>
<dbReference type="Gene3D" id="3.30.1160.10">
    <property type="entry name" value="Cyanate lyase, C-terminal domain"/>
    <property type="match status" value="1"/>
</dbReference>
<name>Q07HM9_RHOP5</name>
<dbReference type="InterPro" id="IPR003712">
    <property type="entry name" value="Cyanate_lyase_C"/>
</dbReference>
<dbReference type="HAMAP" id="MF_00535">
    <property type="entry name" value="Cyanate_hydrat"/>
    <property type="match status" value="1"/>
</dbReference>
<feature type="active site" evidence="3">
    <location>
        <position position="115"/>
    </location>
</feature>
<evidence type="ECO:0000313" key="5">
    <source>
        <dbReference type="EMBL" id="ABJ08555.1"/>
    </source>
</evidence>
<accession>Q07HM9</accession>
<protein>
    <recommendedName>
        <fullName evidence="3">Cyanate hydratase</fullName>
        <shortName evidence="3">Cyanase</shortName>
        <ecNumber evidence="3">4.2.1.104</ecNumber>
    </recommendedName>
    <alternativeName>
        <fullName evidence="3">Cyanate hydrolase</fullName>
    </alternativeName>
    <alternativeName>
        <fullName evidence="3">Cyanate lyase</fullName>
    </alternativeName>
</protein>
<dbReference type="InterPro" id="IPR008076">
    <property type="entry name" value="Cyanase"/>
</dbReference>
<dbReference type="EMBL" id="CP000463">
    <property type="protein sequence ID" value="ABJ08555.1"/>
    <property type="molecule type" value="Genomic_DNA"/>
</dbReference>
<dbReference type="EC" id="4.2.1.104" evidence="3"/>
<dbReference type="PIRSF" id="PIRSF001263">
    <property type="entry name" value="Cyanate_hydratas"/>
    <property type="match status" value="1"/>
</dbReference>
<dbReference type="NCBIfam" id="TIGR00673">
    <property type="entry name" value="cynS"/>
    <property type="match status" value="1"/>
</dbReference>
<feature type="active site" evidence="3">
    <location>
        <position position="89"/>
    </location>
</feature>
<evidence type="ECO:0000256" key="3">
    <source>
        <dbReference type="HAMAP-Rule" id="MF_00535"/>
    </source>
</evidence>
<dbReference type="KEGG" id="rpe:RPE_4635"/>
<evidence type="ECO:0000259" key="4">
    <source>
        <dbReference type="SMART" id="SM01116"/>
    </source>
</evidence>
<dbReference type="SMART" id="SM01116">
    <property type="entry name" value="Cyanate_lyase"/>
    <property type="match status" value="1"/>
</dbReference>
<dbReference type="OrthoDB" id="9785870at2"/>
<dbReference type="SUPFAM" id="SSF55234">
    <property type="entry name" value="Cyanase C-terminal domain"/>
    <property type="match status" value="1"/>
</dbReference>
<dbReference type="eggNOG" id="COG1513">
    <property type="taxonomic scope" value="Bacteria"/>
</dbReference>
<sequence length="162" mass="18118">MKRADLTEKLLDLKRENGWSWKHICETIGGHSEVLVVGAILGQMKLTKPQAAAAAKLFGLSTVETALLNEVPMRGEGIQMPPTDPLIYRFYELVMINGPAWKALIEEEFGDGIMSAIDFDMVMERLPNPKGDRVKISMSGKFLPYKYYGATGNSQEYGFKEE</sequence>
<proteinExistence type="inferred from homology"/>
<dbReference type="HOGENOM" id="CLU_103452_1_0_5"/>
<dbReference type="GO" id="GO:0003677">
    <property type="term" value="F:DNA binding"/>
    <property type="evidence" value="ECO:0007669"/>
    <property type="project" value="InterPro"/>
</dbReference>
<dbReference type="PANTHER" id="PTHR34186:SF2">
    <property type="entry name" value="CYANATE HYDRATASE"/>
    <property type="match status" value="1"/>
</dbReference>
<evidence type="ECO:0000256" key="2">
    <source>
        <dbReference type="ARBA" id="ARBA00023239"/>
    </source>
</evidence>
<keyword evidence="2 3" id="KW-0456">Lyase</keyword>
<dbReference type="InterPro" id="IPR036581">
    <property type="entry name" value="Cyanate_lyase_C_sf"/>
</dbReference>
<dbReference type="Pfam" id="PF02560">
    <property type="entry name" value="Cyanate_lyase"/>
    <property type="match status" value="1"/>
</dbReference>
<dbReference type="SUPFAM" id="SSF47413">
    <property type="entry name" value="lambda repressor-like DNA-binding domains"/>
    <property type="match status" value="1"/>
</dbReference>
<comment type="function">
    <text evidence="1 3">Catalyzes the reaction of cyanate with bicarbonate to produce ammonia and carbon dioxide.</text>
</comment>
<organism evidence="5">
    <name type="scientific">Rhodopseudomonas palustris (strain BisA53)</name>
    <dbReference type="NCBI Taxonomy" id="316055"/>
    <lineage>
        <taxon>Bacteria</taxon>
        <taxon>Pseudomonadati</taxon>
        <taxon>Pseudomonadota</taxon>
        <taxon>Alphaproteobacteria</taxon>
        <taxon>Hyphomicrobiales</taxon>
        <taxon>Nitrobacteraceae</taxon>
        <taxon>Rhodopseudomonas</taxon>
    </lineage>
</organism>
<evidence type="ECO:0000256" key="1">
    <source>
        <dbReference type="ARBA" id="ARBA00003561"/>
    </source>
</evidence>
<dbReference type="PANTHER" id="PTHR34186">
    <property type="entry name" value="CYANATE HYDRATASE"/>
    <property type="match status" value="1"/>
</dbReference>
<dbReference type="Pfam" id="PF21291">
    <property type="entry name" value="CYNS_N"/>
    <property type="match status" value="1"/>
</dbReference>
<comment type="similarity">
    <text evidence="3">Belongs to the cyanase family.</text>
</comment>
<gene>
    <name evidence="3" type="primary">cynS</name>
    <name evidence="5" type="ordered locus">RPE_4635</name>
</gene>
<dbReference type="STRING" id="316055.RPE_4635"/>
<dbReference type="Gene3D" id="1.10.260.40">
    <property type="entry name" value="lambda repressor-like DNA-binding domains"/>
    <property type="match status" value="1"/>
</dbReference>
<dbReference type="InterPro" id="IPR048564">
    <property type="entry name" value="CYNS_N"/>
</dbReference>
<dbReference type="NCBIfam" id="NF002773">
    <property type="entry name" value="PRK02866.1"/>
    <property type="match status" value="1"/>
</dbReference>
<dbReference type="PRINTS" id="PR01693">
    <property type="entry name" value="CYANASE"/>
</dbReference>
<dbReference type="GO" id="GO:0008824">
    <property type="term" value="F:cyanate hydratase activity"/>
    <property type="evidence" value="ECO:0007669"/>
    <property type="project" value="UniProtKB-UniRule"/>
</dbReference>
<comment type="catalytic activity">
    <reaction evidence="3">
        <text>cyanate + hydrogencarbonate + 3 H(+) = NH4(+) + 2 CO2</text>
        <dbReference type="Rhea" id="RHEA:11120"/>
        <dbReference type="ChEBI" id="CHEBI:15378"/>
        <dbReference type="ChEBI" id="CHEBI:16526"/>
        <dbReference type="ChEBI" id="CHEBI:17544"/>
        <dbReference type="ChEBI" id="CHEBI:28938"/>
        <dbReference type="ChEBI" id="CHEBI:29195"/>
        <dbReference type="EC" id="4.2.1.104"/>
    </reaction>
</comment>
<dbReference type="InterPro" id="IPR010982">
    <property type="entry name" value="Lambda_DNA-bd_dom_sf"/>
</dbReference>
<feature type="active site" evidence="3">
    <location>
        <position position="92"/>
    </location>
</feature>